<accession>A0A8H6MCY3</accession>
<dbReference type="Proteomes" id="UP000521943">
    <property type="component" value="Unassembled WGS sequence"/>
</dbReference>
<name>A0A8H6MCY3_9AGAR</name>
<gene>
    <name evidence="1" type="ORF">DFP72DRAFT_799492</name>
</gene>
<dbReference type="SUPFAM" id="SSF50978">
    <property type="entry name" value="WD40 repeat-like"/>
    <property type="match status" value="1"/>
</dbReference>
<dbReference type="AlphaFoldDB" id="A0A8H6MCY3"/>
<organism evidence="1 2">
    <name type="scientific">Ephemerocybe angulata</name>
    <dbReference type="NCBI Taxonomy" id="980116"/>
    <lineage>
        <taxon>Eukaryota</taxon>
        <taxon>Fungi</taxon>
        <taxon>Dikarya</taxon>
        <taxon>Basidiomycota</taxon>
        <taxon>Agaricomycotina</taxon>
        <taxon>Agaricomycetes</taxon>
        <taxon>Agaricomycetidae</taxon>
        <taxon>Agaricales</taxon>
        <taxon>Agaricineae</taxon>
        <taxon>Psathyrellaceae</taxon>
        <taxon>Ephemerocybe</taxon>
    </lineage>
</organism>
<dbReference type="Gene3D" id="2.130.10.10">
    <property type="entry name" value="YVTN repeat-like/Quinoprotein amine dehydrogenase"/>
    <property type="match status" value="2"/>
</dbReference>
<evidence type="ECO:0000313" key="1">
    <source>
        <dbReference type="EMBL" id="KAF6764688.1"/>
    </source>
</evidence>
<dbReference type="InterPro" id="IPR015943">
    <property type="entry name" value="WD40/YVTN_repeat-like_dom_sf"/>
</dbReference>
<evidence type="ECO:0000313" key="2">
    <source>
        <dbReference type="Proteomes" id="UP000521943"/>
    </source>
</evidence>
<protein>
    <submittedName>
        <fullName evidence="1">WD40-repeat-containing domain protein</fullName>
    </submittedName>
</protein>
<dbReference type="InterPro" id="IPR036322">
    <property type="entry name" value="WD40_repeat_dom_sf"/>
</dbReference>
<dbReference type="EMBL" id="JACGCI010000003">
    <property type="protein sequence ID" value="KAF6764688.1"/>
    <property type="molecule type" value="Genomic_DNA"/>
</dbReference>
<reference evidence="1 2" key="1">
    <citation type="submission" date="2020-07" db="EMBL/GenBank/DDBJ databases">
        <title>Comparative genomics of pyrophilous fungi reveals a link between fire events and developmental genes.</title>
        <authorList>
            <consortium name="DOE Joint Genome Institute"/>
            <person name="Steindorff A.S."/>
            <person name="Carver A."/>
            <person name="Calhoun S."/>
            <person name="Stillman K."/>
            <person name="Liu H."/>
            <person name="Lipzen A."/>
            <person name="Pangilinan J."/>
            <person name="Labutti K."/>
            <person name="Bruns T.D."/>
            <person name="Grigoriev I.V."/>
        </authorList>
    </citation>
    <scope>NUCLEOTIDE SEQUENCE [LARGE SCALE GENOMIC DNA]</scope>
    <source>
        <strain evidence="1 2">CBS 144469</strain>
    </source>
</reference>
<keyword evidence="2" id="KW-1185">Reference proteome</keyword>
<sequence>MGRISCSGVSVSLTSGLSLPSPLSQQSHDELTDISIGSDQTIRVWSTRERLELARLTHHSPIVNAYWLEGDAGVIVLTDDGLVSKWTKIGPNAWKWAKVLNAGDDLRSDQDPICFAYAKDRIAVSFPRLGVKVWIFSNGVWHVQRSILRQNVTAITFMENGEALLGGTRDGALWYCEIPNGTLRAYAFLKSKIISLDLSPTGTHVLVGSSSGGAALVALRKSENKGHIEKVYSLNKEGDGWAGRNEFGATFATKGQAVLFASVDSCALVWDRKKGGAVYGLEHDEGDIIEAVATVDSIAGREGCMVSGTRSGQLCWWALPVAAGQGQGKSSGCFRS</sequence>
<proteinExistence type="predicted"/>
<comment type="caution">
    <text evidence="1">The sequence shown here is derived from an EMBL/GenBank/DDBJ whole genome shotgun (WGS) entry which is preliminary data.</text>
</comment>
<dbReference type="OrthoDB" id="3236053at2759"/>